<feature type="region of interest" description="Disordered" evidence="1">
    <location>
        <begin position="161"/>
        <end position="196"/>
    </location>
</feature>
<reference evidence="2" key="1">
    <citation type="journal article" date="2018" name="Genome Biol. Evol.">
        <title>Genomics and development of Lentinus tigrinus, a white-rot wood-decaying mushroom with dimorphic fruiting bodies.</title>
        <authorList>
            <person name="Wu B."/>
            <person name="Xu Z."/>
            <person name="Knudson A."/>
            <person name="Carlson A."/>
            <person name="Chen N."/>
            <person name="Kovaka S."/>
            <person name="LaButti K."/>
            <person name="Lipzen A."/>
            <person name="Pennachio C."/>
            <person name="Riley R."/>
            <person name="Schakwitz W."/>
            <person name="Umezawa K."/>
            <person name="Ohm R.A."/>
            <person name="Grigoriev I.V."/>
            <person name="Nagy L.G."/>
            <person name="Gibbons J."/>
            <person name="Hibbett D."/>
        </authorList>
    </citation>
    <scope>NUCLEOTIDE SEQUENCE [LARGE SCALE GENOMIC DNA]</scope>
    <source>
        <strain evidence="2">ALCF2SS1-6</strain>
    </source>
</reference>
<evidence type="ECO:0000313" key="3">
    <source>
        <dbReference type="Proteomes" id="UP000313359"/>
    </source>
</evidence>
<accession>A0A5C2RZB6</accession>
<sequence>MHTSFFSPSFLLAFCGNWQGTQVRSTFHVPRFLRLPARLLGCYILHRMPLLYPSVRAPSCPAGTAESWGHVQVEQIRAAPCALRLPVSGEYVYVYIDGCRRRRHPRAPRWMSALGRGTRSGVQGSAPSAQRSGLQGYRLLVLVTTSWMGCFAATHPWRTRRPKLSTKVTQDGRKLETPPLPHPTPTPDMKHSPSTLDARPAGFCPRQLSSTVTTAASRWLVVTCHSSPRPRPLQDPIEHRVVVPRQVRCLRLGRPPSSSRL</sequence>
<organism evidence="2 3">
    <name type="scientific">Lentinus tigrinus ALCF2SS1-6</name>
    <dbReference type="NCBI Taxonomy" id="1328759"/>
    <lineage>
        <taxon>Eukaryota</taxon>
        <taxon>Fungi</taxon>
        <taxon>Dikarya</taxon>
        <taxon>Basidiomycota</taxon>
        <taxon>Agaricomycotina</taxon>
        <taxon>Agaricomycetes</taxon>
        <taxon>Polyporales</taxon>
        <taxon>Polyporaceae</taxon>
        <taxon>Lentinus</taxon>
    </lineage>
</organism>
<evidence type="ECO:0000256" key="1">
    <source>
        <dbReference type="SAM" id="MobiDB-lite"/>
    </source>
</evidence>
<dbReference type="EMBL" id="ML122289">
    <property type="protein sequence ID" value="RPD56314.1"/>
    <property type="molecule type" value="Genomic_DNA"/>
</dbReference>
<keyword evidence="3" id="KW-1185">Reference proteome</keyword>
<dbReference type="Proteomes" id="UP000313359">
    <property type="component" value="Unassembled WGS sequence"/>
</dbReference>
<proteinExistence type="predicted"/>
<evidence type="ECO:0000313" key="2">
    <source>
        <dbReference type="EMBL" id="RPD56314.1"/>
    </source>
</evidence>
<name>A0A5C2RZB6_9APHY</name>
<gene>
    <name evidence="2" type="ORF">L227DRAFT_284905</name>
</gene>
<dbReference type="AlphaFoldDB" id="A0A5C2RZB6"/>
<protein>
    <submittedName>
        <fullName evidence="2">Uncharacterized protein</fullName>
    </submittedName>
</protein>